<proteinExistence type="predicted"/>
<evidence type="ECO:0000313" key="1">
    <source>
        <dbReference type="EMBL" id="KAK0626134.1"/>
    </source>
</evidence>
<gene>
    <name evidence="1" type="ORF">B0T14DRAFT_509233</name>
</gene>
<comment type="caution">
    <text evidence="1">The sequence shown here is derived from an EMBL/GenBank/DDBJ whole genome shotgun (WGS) entry which is preliminary data.</text>
</comment>
<keyword evidence="2" id="KW-1185">Reference proteome</keyword>
<dbReference type="Proteomes" id="UP001175000">
    <property type="component" value="Unassembled WGS sequence"/>
</dbReference>
<dbReference type="EMBL" id="JAULSU010000002">
    <property type="protein sequence ID" value="KAK0626134.1"/>
    <property type="molecule type" value="Genomic_DNA"/>
</dbReference>
<evidence type="ECO:0000313" key="2">
    <source>
        <dbReference type="Proteomes" id="UP001175000"/>
    </source>
</evidence>
<name>A0AA40C662_9PEZI</name>
<organism evidence="1 2">
    <name type="scientific">Immersiella caudata</name>
    <dbReference type="NCBI Taxonomy" id="314043"/>
    <lineage>
        <taxon>Eukaryota</taxon>
        <taxon>Fungi</taxon>
        <taxon>Dikarya</taxon>
        <taxon>Ascomycota</taxon>
        <taxon>Pezizomycotina</taxon>
        <taxon>Sordariomycetes</taxon>
        <taxon>Sordariomycetidae</taxon>
        <taxon>Sordariales</taxon>
        <taxon>Lasiosphaeriaceae</taxon>
        <taxon>Immersiella</taxon>
    </lineage>
</organism>
<sequence>MRWHDAHAQEYVNPPAVAHIVTNHVTMGVSARLGHPGGRFSGRLNEDALRKVLLVTQCLSA</sequence>
<protein>
    <submittedName>
        <fullName evidence="1">Uncharacterized protein</fullName>
    </submittedName>
</protein>
<reference evidence="1" key="1">
    <citation type="submission" date="2023-06" db="EMBL/GenBank/DDBJ databases">
        <title>Genome-scale phylogeny and comparative genomics of the fungal order Sordariales.</title>
        <authorList>
            <consortium name="Lawrence Berkeley National Laboratory"/>
            <person name="Hensen N."/>
            <person name="Bonometti L."/>
            <person name="Westerberg I."/>
            <person name="Brannstrom I.O."/>
            <person name="Guillou S."/>
            <person name="Cros-Aarteil S."/>
            <person name="Calhoun S."/>
            <person name="Haridas S."/>
            <person name="Kuo A."/>
            <person name="Mondo S."/>
            <person name="Pangilinan J."/>
            <person name="Riley R."/>
            <person name="Labutti K."/>
            <person name="Andreopoulos B."/>
            <person name="Lipzen A."/>
            <person name="Chen C."/>
            <person name="Yanf M."/>
            <person name="Daum C."/>
            <person name="Ng V."/>
            <person name="Clum A."/>
            <person name="Steindorff A."/>
            <person name="Ohm R."/>
            <person name="Martin F."/>
            <person name="Silar P."/>
            <person name="Natvig D."/>
            <person name="Lalanne C."/>
            <person name="Gautier V."/>
            <person name="Ament-Velasquez S.L."/>
            <person name="Kruys A."/>
            <person name="Hutchinson M.I."/>
            <person name="Powell A.J."/>
            <person name="Barry K."/>
            <person name="Miller A.N."/>
            <person name="Grigoriev I.V."/>
            <person name="Debuchy R."/>
            <person name="Gladieux P."/>
            <person name="Thoren M.H."/>
            <person name="Johannesson H."/>
        </authorList>
    </citation>
    <scope>NUCLEOTIDE SEQUENCE</scope>
    <source>
        <strain evidence="1">CBS 606.72</strain>
    </source>
</reference>
<accession>A0AA40C662</accession>
<dbReference type="AlphaFoldDB" id="A0AA40C662"/>